<proteinExistence type="predicted"/>
<organism evidence="1 2">
    <name type="scientific">Austropuccinia psidii MF-1</name>
    <dbReference type="NCBI Taxonomy" id="1389203"/>
    <lineage>
        <taxon>Eukaryota</taxon>
        <taxon>Fungi</taxon>
        <taxon>Dikarya</taxon>
        <taxon>Basidiomycota</taxon>
        <taxon>Pucciniomycotina</taxon>
        <taxon>Pucciniomycetes</taxon>
        <taxon>Pucciniales</taxon>
        <taxon>Sphaerophragmiaceae</taxon>
        <taxon>Austropuccinia</taxon>
    </lineage>
</organism>
<gene>
    <name evidence="1" type="ORF">O181_023898</name>
</gene>
<protein>
    <submittedName>
        <fullName evidence="1">Uncharacterized protein</fullName>
    </submittedName>
</protein>
<dbReference type="EMBL" id="AVOT02007568">
    <property type="protein sequence ID" value="MBW0484183.1"/>
    <property type="molecule type" value="Genomic_DNA"/>
</dbReference>
<reference evidence="1" key="1">
    <citation type="submission" date="2021-03" db="EMBL/GenBank/DDBJ databases">
        <title>Draft genome sequence of rust myrtle Austropuccinia psidii MF-1, a brazilian biotype.</title>
        <authorList>
            <person name="Quecine M.C."/>
            <person name="Pachon D.M.R."/>
            <person name="Bonatelli M.L."/>
            <person name="Correr F.H."/>
            <person name="Franceschini L.M."/>
            <person name="Leite T.F."/>
            <person name="Margarido G.R.A."/>
            <person name="Almeida C.A."/>
            <person name="Ferrarezi J.A."/>
            <person name="Labate C.A."/>
        </authorList>
    </citation>
    <scope>NUCLEOTIDE SEQUENCE</scope>
    <source>
        <strain evidence="1">MF-1</strain>
    </source>
</reference>
<comment type="caution">
    <text evidence="1">The sequence shown here is derived from an EMBL/GenBank/DDBJ whole genome shotgun (WGS) entry which is preliminary data.</text>
</comment>
<accession>A0A9Q3CJP8</accession>
<sequence length="146" mass="16357">MTTEKPTLPNKFKKFGVTIRPKFGQTKPFNKKKPLVITNAINGALLKVNAKTDNTLIQIRVVTQLPSGDVSLFTKPIVEAKWLLLNENTCTQLANPNFITSSNTYPILAHLSPTILDIEDKININKLLKQIPDPQRKLARKPKSSQ</sequence>
<dbReference type="Proteomes" id="UP000765509">
    <property type="component" value="Unassembled WGS sequence"/>
</dbReference>
<keyword evidence="2" id="KW-1185">Reference proteome</keyword>
<evidence type="ECO:0000313" key="1">
    <source>
        <dbReference type="EMBL" id="MBW0484183.1"/>
    </source>
</evidence>
<evidence type="ECO:0000313" key="2">
    <source>
        <dbReference type="Proteomes" id="UP000765509"/>
    </source>
</evidence>
<name>A0A9Q3CJP8_9BASI</name>
<dbReference type="AlphaFoldDB" id="A0A9Q3CJP8"/>
<dbReference type="OrthoDB" id="2506424at2759"/>